<keyword evidence="6" id="KW-0677">Repeat</keyword>
<evidence type="ECO:0000256" key="9">
    <source>
        <dbReference type="ARBA" id="ARBA00023136"/>
    </source>
</evidence>
<dbReference type="InterPro" id="IPR017896">
    <property type="entry name" value="4Fe4S_Fe-S-bd"/>
</dbReference>
<dbReference type="Pfam" id="PF13486">
    <property type="entry name" value="Dehalogenase"/>
    <property type="match status" value="1"/>
</dbReference>
<keyword evidence="5" id="KW-0732">Signal</keyword>
<evidence type="ECO:0000256" key="7">
    <source>
        <dbReference type="ARBA" id="ARBA00023004"/>
    </source>
</evidence>
<dbReference type="GO" id="GO:0051539">
    <property type="term" value="F:4 iron, 4 sulfur cluster binding"/>
    <property type="evidence" value="ECO:0007669"/>
    <property type="project" value="UniProtKB-KW"/>
</dbReference>
<name>A0A2P5PA62_9CHLR</name>
<dbReference type="NCBIfam" id="TIGR01409">
    <property type="entry name" value="TAT_signal_seq"/>
    <property type="match status" value="1"/>
</dbReference>
<evidence type="ECO:0000256" key="1">
    <source>
        <dbReference type="ARBA" id="ARBA00004236"/>
    </source>
</evidence>
<dbReference type="InterPro" id="IPR019546">
    <property type="entry name" value="TAT_signal_bac_arc"/>
</dbReference>
<evidence type="ECO:0000313" key="11">
    <source>
        <dbReference type="EMBL" id="PPD59167.1"/>
    </source>
</evidence>
<evidence type="ECO:0000256" key="8">
    <source>
        <dbReference type="ARBA" id="ARBA00023014"/>
    </source>
</evidence>
<keyword evidence="12" id="KW-1185">Reference proteome</keyword>
<dbReference type="NCBIfam" id="TIGR02486">
    <property type="entry name" value="RDH"/>
    <property type="match status" value="1"/>
</dbReference>
<keyword evidence="2" id="KW-1003">Cell membrane</keyword>
<comment type="cofactor">
    <cofactor evidence="10">
        <name>corrinoid</name>
        <dbReference type="ChEBI" id="CHEBI:33913"/>
    </cofactor>
</comment>
<dbReference type="GO" id="GO:0046872">
    <property type="term" value="F:metal ion binding"/>
    <property type="evidence" value="ECO:0007669"/>
    <property type="project" value="UniProtKB-KW"/>
</dbReference>
<evidence type="ECO:0000256" key="10">
    <source>
        <dbReference type="ARBA" id="ARBA00029374"/>
    </source>
</evidence>
<protein>
    <submittedName>
        <fullName evidence="11">Reductive dehalogenase</fullName>
    </submittedName>
</protein>
<dbReference type="Proteomes" id="UP000235653">
    <property type="component" value="Unassembled WGS sequence"/>
</dbReference>
<reference evidence="11 12" key="1">
    <citation type="journal article" date="2017" name="ISME J.">
        <title>Grape pomace compost harbors organohalide-respiring Dehalogenimonas species with novel reductive dehalogenase genes.</title>
        <authorList>
            <person name="Yang Y."/>
            <person name="Higgins S.A."/>
            <person name="Yan J."/>
            <person name="Simsir B."/>
            <person name="Chourey K."/>
            <person name="Iyer R."/>
            <person name="Hettich R.L."/>
            <person name="Baldwin B."/>
            <person name="Ogles D.M."/>
            <person name="Loffler F.E."/>
        </authorList>
    </citation>
    <scope>NUCLEOTIDE SEQUENCE [LARGE SCALE GENOMIC DNA]</scope>
    <source>
        <strain evidence="11 12">GP</strain>
    </source>
</reference>
<comment type="caution">
    <text evidence="11">The sequence shown here is derived from an EMBL/GenBank/DDBJ whole genome shotgun (WGS) entry which is preliminary data.</text>
</comment>
<dbReference type="PANTHER" id="PTHR42827:SF1">
    <property type="entry name" value="IRON-SULFUR CLUSTER-BINDING PROTEIN"/>
    <property type="match status" value="1"/>
</dbReference>
<gene>
    <name evidence="11" type="ORF">JP09_000360</name>
</gene>
<dbReference type="PROSITE" id="PS51379">
    <property type="entry name" value="4FE4S_FER_2"/>
    <property type="match status" value="1"/>
</dbReference>
<dbReference type="InterPro" id="IPR028894">
    <property type="entry name" value="RDH_dom"/>
</dbReference>
<comment type="subcellular location">
    <subcellularLocation>
        <location evidence="1">Cell membrane</location>
    </subcellularLocation>
</comment>
<dbReference type="OrthoDB" id="165607at2"/>
<keyword evidence="7" id="KW-0408">Iron</keyword>
<keyword evidence="3" id="KW-0004">4Fe-4S</keyword>
<dbReference type="InterPro" id="IPR006311">
    <property type="entry name" value="TAT_signal"/>
</dbReference>
<dbReference type="RefSeq" id="WP_102331402.1">
    <property type="nucleotide sequence ID" value="NZ_CP058566.2"/>
</dbReference>
<sequence length="485" mass="53006">MTIFHSTISRREFMKKLGLTGAGIGATAAVAPVYNDVDEMMASPNANWKRPWYVKELELEKPSVEVDWSMIYRPGGSISPLSGKPVGNWTGQGADCQSYFLGETERVRRNSIGGPYSAAALKSGQNGMSLRCRALSQGNYQYPISYLGPTGGSTPETLGVPKWNGTPEENARLLRTAMIHFGAAEIGYNELTANSKKLIRAYDKANNLPYVYEDVPVGYEAATKMVLPANVPLYDFAWLYPMNKEEFRSSPSSDLQSAANSMRYSEISIIQPRVQRFMKCLGFTVYGYVSSGTSGPTASEGPATLAGLGEGGRNNGVFITPSYGPVTGVFTMLTDLPLAPTHPIDSGSWRFCQTCTLCADTCPCECISKSHEPTWEIPDIFGKKDTTHIPGKKQFWTNGVECWTAKQQWGGCGKCMGVCTFNTDQGPVHSYVRSVVATTGAFNGFLWQMGKVFGYDIADDKEAWFDKSQPAHSFDTALPTKGLAY</sequence>
<dbReference type="InterPro" id="IPR012832">
    <property type="entry name" value="RDH"/>
</dbReference>
<evidence type="ECO:0000256" key="5">
    <source>
        <dbReference type="ARBA" id="ARBA00022729"/>
    </source>
</evidence>
<dbReference type="EMBL" id="JQAN02000001">
    <property type="protein sequence ID" value="PPD59167.1"/>
    <property type="molecule type" value="Genomic_DNA"/>
</dbReference>
<evidence type="ECO:0000256" key="2">
    <source>
        <dbReference type="ARBA" id="ARBA00022475"/>
    </source>
</evidence>
<dbReference type="SUPFAM" id="SSF54862">
    <property type="entry name" value="4Fe-4S ferredoxins"/>
    <property type="match status" value="1"/>
</dbReference>
<keyword evidence="8" id="KW-0411">Iron-sulfur</keyword>
<dbReference type="GO" id="GO:0005886">
    <property type="term" value="C:plasma membrane"/>
    <property type="evidence" value="ECO:0007669"/>
    <property type="project" value="UniProtKB-SubCell"/>
</dbReference>
<organism evidence="11 12">
    <name type="scientific">Dehalogenimonas etheniformans</name>
    <dbReference type="NCBI Taxonomy" id="1536648"/>
    <lineage>
        <taxon>Bacteria</taxon>
        <taxon>Bacillati</taxon>
        <taxon>Chloroflexota</taxon>
        <taxon>Dehalococcoidia</taxon>
        <taxon>Dehalococcoidales</taxon>
        <taxon>Dehalococcoidaceae</taxon>
        <taxon>Dehalogenimonas</taxon>
    </lineage>
</organism>
<evidence type="ECO:0000256" key="6">
    <source>
        <dbReference type="ARBA" id="ARBA00022737"/>
    </source>
</evidence>
<dbReference type="AlphaFoldDB" id="A0A2P5PA62"/>
<evidence type="ECO:0000256" key="3">
    <source>
        <dbReference type="ARBA" id="ARBA00022485"/>
    </source>
</evidence>
<keyword evidence="9" id="KW-0472">Membrane</keyword>
<evidence type="ECO:0000313" key="12">
    <source>
        <dbReference type="Proteomes" id="UP000235653"/>
    </source>
</evidence>
<accession>A0A2P5PA62</accession>
<dbReference type="PANTHER" id="PTHR42827">
    <property type="entry name" value="IRON-SULFUR CLUSTER-BINDING PROTEIN-RELATED"/>
    <property type="match status" value="1"/>
</dbReference>
<proteinExistence type="predicted"/>
<evidence type="ECO:0000256" key="4">
    <source>
        <dbReference type="ARBA" id="ARBA00022723"/>
    </source>
</evidence>
<dbReference type="PROSITE" id="PS00198">
    <property type="entry name" value="4FE4S_FER_1"/>
    <property type="match status" value="1"/>
</dbReference>
<dbReference type="PROSITE" id="PS51318">
    <property type="entry name" value="TAT"/>
    <property type="match status" value="1"/>
</dbReference>
<keyword evidence="4" id="KW-0479">Metal-binding</keyword>
<dbReference type="InterPro" id="IPR017900">
    <property type="entry name" value="4Fe4S_Fe_S_CS"/>
</dbReference>